<evidence type="ECO:0000256" key="8">
    <source>
        <dbReference type="ARBA" id="ARBA00033408"/>
    </source>
</evidence>
<dbReference type="GO" id="GO:0009432">
    <property type="term" value="P:SOS response"/>
    <property type="evidence" value="ECO:0007669"/>
    <property type="project" value="TreeGrafter"/>
</dbReference>
<comment type="similarity">
    <text evidence="2 9">Belongs to the RecN family.</text>
</comment>
<dbReference type="Proteomes" id="UP000823858">
    <property type="component" value="Unassembled WGS sequence"/>
</dbReference>
<evidence type="ECO:0000256" key="4">
    <source>
        <dbReference type="ARBA" id="ARBA00022741"/>
    </source>
</evidence>
<proteinExistence type="inferred from homology"/>
<keyword evidence="4" id="KW-0547">Nucleotide-binding</keyword>
<evidence type="ECO:0000256" key="5">
    <source>
        <dbReference type="ARBA" id="ARBA00022763"/>
    </source>
</evidence>
<evidence type="ECO:0000313" key="13">
    <source>
        <dbReference type="Proteomes" id="UP000823858"/>
    </source>
</evidence>
<evidence type="ECO:0000256" key="9">
    <source>
        <dbReference type="PIRNR" id="PIRNR003128"/>
    </source>
</evidence>
<dbReference type="AlphaFoldDB" id="A0A9D2QF38"/>
<name>A0A9D2QF38_9CORY</name>
<dbReference type="PIRSF" id="PIRSF003128">
    <property type="entry name" value="RecN"/>
    <property type="match status" value="1"/>
</dbReference>
<evidence type="ECO:0000313" key="12">
    <source>
        <dbReference type="EMBL" id="HJC84904.1"/>
    </source>
</evidence>
<comment type="caution">
    <text evidence="12">The sequence shown here is derived from an EMBL/GenBank/DDBJ whole genome shotgun (WGS) entry which is preliminary data.</text>
</comment>
<dbReference type="PANTHER" id="PTHR11059:SF0">
    <property type="entry name" value="DNA REPAIR PROTEIN RECN"/>
    <property type="match status" value="1"/>
</dbReference>
<keyword evidence="7 9" id="KW-0234">DNA repair</keyword>
<dbReference type="GO" id="GO:0043590">
    <property type="term" value="C:bacterial nucleoid"/>
    <property type="evidence" value="ECO:0007669"/>
    <property type="project" value="TreeGrafter"/>
</dbReference>
<dbReference type="CDD" id="cd03241">
    <property type="entry name" value="ABC_RecN"/>
    <property type="match status" value="1"/>
</dbReference>
<evidence type="ECO:0000259" key="11">
    <source>
        <dbReference type="Pfam" id="PF02463"/>
    </source>
</evidence>
<dbReference type="InterPro" id="IPR004604">
    <property type="entry name" value="DNA_recomb/repair_RecN"/>
</dbReference>
<reference evidence="12" key="1">
    <citation type="journal article" date="2021" name="PeerJ">
        <title>Extensive microbial diversity within the chicken gut microbiome revealed by metagenomics and culture.</title>
        <authorList>
            <person name="Gilroy R."/>
            <person name="Ravi A."/>
            <person name="Getino M."/>
            <person name="Pursley I."/>
            <person name="Horton D.L."/>
            <person name="Alikhan N.F."/>
            <person name="Baker D."/>
            <person name="Gharbi K."/>
            <person name="Hall N."/>
            <person name="Watson M."/>
            <person name="Adriaenssens E.M."/>
            <person name="Foster-Nyarko E."/>
            <person name="Jarju S."/>
            <person name="Secka A."/>
            <person name="Antonio M."/>
            <person name="Oren A."/>
            <person name="Chaudhuri R.R."/>
            <person name="La Ragione R."/>
            <person name="Hildebrand F."/>
            <person name="Pallen M.J."/>
        </authorList>
    </citation>
    <scope>NUCLEOTIDE SEQUENCE</scope>
    <source>
        <strain evidence="12">ChiHjej13B12-4958</strain>
    </source>
</reference>
<evidence type="ECO:0000256" key="1">
    <source>
        <dbReference type="ARBA" id="ARBA00003618"/>
    </source>
</evidence>
<evidence type="ECO:0000256" key="6">
    <source>
        <dbReference type="ARBA" id="ARBA00022840"/>
    </source>
</evidence>
<evidence type="ECO:0000256" key="2">
    <source>
        <dbReference type="ARBA" id="ARBA00009441"/>
    </source>
</evidence>
<keyword evidence="6" id="KW-0067">ATP-binding</keyword>
<keyword evidence="5 9" id="KW-0227">DNA damage</keyword>
<evidence type="ECO:0000256" key="7">
    <source>
        <dbReference type="ARBA" id="ARBA00023204"/>
    </source>
</evidence>
<feature type="domain" description="RecF/RecN/SMC N-terminal" evidence="11">
    <location>
        <begin position="2"/>
        <end position="538"/>
    </location>
</feature>
<dbReference type="GO" id="GO:0006310">
    <property type="term" value="P:DNA recombination"/>
    <property type="evidence" value="ECO:0007669"/>
    <property type="project" value="InterPro"/>
</dbReference>
<evidence type="ECO:0000256" key="3">
    <source>
        <dbReference type="ARBA" id="ARBA00021315"/>
    </source>
</evidence>
<evidence type="ECO:0000256" key="10">
    <source>
        <dbReference type="SAM" id="MobiDB-lite"/>
    </source>
</evidence>
<sequence length="603" mass="63176">MLTELQIRNLGVIEEAVAEFAEGFTVVTGETGAGKTMVVTGLKLLSGARADAQRVRAGTDRATVDGVFHTGDDAKVQELVENVGGYVDEGDVVVSRSVNASGRSRAHLAGRTVAAGVLADVASRLLTIHGQSDQLQLLDPTRQLRNLDRFAGLDDARRDYRRLRREWATLARDLNERTLRRRELTLETDNLRRALDEIDGVDPQPGEEDEIKATVSRLQDADDVRTAASAALDAIDGGDEAAVGDGGSAVDALTAAVDALRGVAGSEPRFAGLVTRLEGVIADVGDISTEIGAALSDVPDPESLEGLLSRQQELRELHKYAEASSVDSPDGAPDITQPDALPGTLPDTTGADGALLWRDRARKRLAQIDVSGDALSELAEKVTAAGEAMLEAARTLSGARQEAARRFAEAVSTEITGLHMSASFRVEVTAVGTPGTADCGPDGIDTVEFLLVQGGKPSSLAATASGGELSRVMLALEVILAGNGRTMVFDEVDSGVGGRAAVEIGRRLARLAVDNQVIVVTHLPQVAAFADAHVHVAKSATDDTVVSRVSTLDADERVEELSRMLAGLESDTGRAHAEELLATARAAKQELPAPVPADSGAGA</sequence>
<dbReference type="PANTHER" id="PTHR11059">
    <property type="entry name" value="DNA REPAIR PROTEIN RECN"/>
    <property type="match status" value="1"/>
</dbReference>
<dbReference type="GO" id="GO:0005524">
    <property type="term" value="F:ATP binding"/>
    <property type="evidence" value="ECO:0007669"/>
    <property type="project" value="UniProtKB-KW"/>
</dbReference>
<dbReference type="EMBL" id="DWVP01000013">
    <property type="protein sequence ID" value="HJC84904.1"/>
    <property type="molecule type" value="Genomic_DNA"/>
</dbReference>
<organism evidence="12 13">
    <name type="scientific">Candidatus Corynebacterium faecigallinarum</name>
    <dbReference type="NCBI Taxonomy" id="2838528"/>
    <lineage>
        <taxon>Bacteria</taxon>
        <taxon>Bacillati</taxon>
        <taxon>Actinomycetota</taxon>
        <taxon>Actinomycetes</taxon>
        <taxon>Mycobacteriales</taxon>
        <taxon>Corynebacteriaceae</taxon>
        <taxon>Corynebacterium</taxon>
    </lineage>
</organism>
<gene>
    <name evidence="12" type="ORF">H9751_05070</name>
</gene>
<dbReference type="Pfam" id="PF02463">
    <property type="entry name" value="SMC_N"/>
    <property type="match status" value="1"/>
</dbReference>
<reference evidence="12" key="2">
    <citation type="submission" date="2021-04" db="EMBL/GenBank/DDBJ databases">
        <authorList>
            <person name="Gilroy R."/>
        </authorList>
    </citation>
    <scope>NUCLEOTIDE SEQUENCE</scope>
    <source>
        <strain evidence="12">ChiHjej13B12-4958</strain>
    </source>
</reference>
<dbReference type="InterPro" id="IPR003395">
    <property type="entry name" value="RecF/RecN/SMC_N"/>
</dbReference>
<comment type="function">
    <text evidence="1 9">May be involved in recombinational repair of damaged DNA.</text>
</comment>
<feature type="region of interest" description="Disordered" evidence="10">
    <location>
        <begin position="322"/>
        <end position="347"/>
    </location>
</feature>
<dbReference type="GO" id="GO:0006281">
    <property type="term" value="P:DNA repair"/>
    <property type="evidence" value="ECO:0007669"/>
    <property type="project" value="UniProtKB-KW"/>
</dbReference>
<dbReference type="Gene3D" id="3.40.50.300">
    <property type="entry name" value="P-loop containing nucleotide triphosphate hydrolases"/>
    <property type="match status" value="2"/>
</dbReference>
<protein>
    <recommendedName>
        <fullName evidence="3 9">DNA repair protein RecN</fullName>
    </recommendedName>
    <alternativeName>
        <fullName evidence="8 9">Recombination protein N</fullName>
    </alternativeName>
</protein>
<accession>A0A9D2QF38</accession>
<dbReference type="InterPro" id="IPR027417">
    <property type="entry name" value="P-loop_NTPase"/>
</dbReference>
<dbReference type="SUPFAM" id="SSF52540">
    <property type="entry name" value="P-loop containing nucleoside triphosphate hydrolases"/>
    <property type="match status" value="2"/>
</dbReference>